<dbReference type="SUPFAM" id="SSF81383">
    <property type="entry name" value="F-box domain"/>
    <property type="match status" value="1"/>
</dbReference>
<name>A0AAW1IK38_SAPOF</name>
<reference evidence="2" key="1">
    <citation type="submission" date="2024-03" db="EMBL/GenBank/DDBJ databases">
        <title>WGS assembly of Saponaria officinalis var. Norfolk2.</title>
        <authorList>
            <person name="Jenkins J."/>
            <person name="Shu S."/>
            <person name="Grimwood J."/>
            <person name="Barry K."/>
            <person name="Goodstein D."/>
            <person name="Schmutz J."/>
            <person name="Leebens-Mack J."/>
            <person name="Osbourn A."/>
        </authorList>
    </citation>
    <scope>NUCLEOTIDE SEQUENCE [LARGE SCALE GENOMIC DNA]</scope>
    <source>
        <strain evidence="2">JIC</strain>
    </source>
</reference>
<dbReference type="InterPro" id="IPR036047">
    <property type="entry name" value="F-box-like_dom_sf"/>
</dbReference>
<dbReference type="AlphaFoldDB" id="A0AAW1IK38"/>
<dbReference type="PANTHER" id="PTHR13318:SF190">
    <property type="entry name" value="PARTNER OF PAIRED, ISOFORM B"/>
    <property type="match status" value="1"/>
</dbReference>
<dbReference type="SUPFAM" id="SSF52047">
    <property type="entry name" value="RNI-like"/>
    <property type="match status" value="1"/>
</dbReference>
<dbReference type="CDD" id="cd09917">
    <property type="entry name" value="F-box_SF"/>
    <property type="match status" value="1"/>
</dbReference>
<dbReference type="SMART" id="SM00367">
    <property type="entry name" value="LRR_CC"/>
    <property type="match status" value="9"/>
</dbReference>
<organism evidence="2 3">
    <name type="scientific">Saponaria officinalis</name>
    <name type="common">Common soapwort</name>
    <name type="synonym">Lychnis saponaria</name>
    <dbReference type="NCBI Taxonomy" id="3572"/>
    <lineage>
        <taxon>Eukaryota</taxon>
        <taxon>Viridiplantae</taxon>
        <taxon>Streptophyta</taxon>
        <taxon>Embryophyta</taxon>
        <taxon>Tracheophyta</taxon>
        <taxon>Spermatophyta</taxon>
        <taxon>Magnoliopsida</taxon>
        <taxon>eudicotyledons</taxon>
        <taxon>Gunneridae</taxon>
        <taxon>Pentapetalae</taxon>
        <taxon>Caryophyllales</taxon>
        <taxon>Caryophyllaceae</taxon>
        <taxon>Caryophylleae</taxon>
        <taxon>Saponaria</taxon>
    </lineage>
</organism>
<protein>
    <recommendedName>
        <fullName evidence="1">F-box domain-containing protein</fullName>
    </recommendedName>
</protein>
<accession>A0AAW1IK38</accession>
<feature type="domain" description="F-box" evidence="1">
    <location>
        <begin position="15"/>
        <end position="51"/>
    </location>
</feature>
<evidence type="ECO:0000259" key="1">
    <source>
        <dbReference type="Pfam" id="PF00646"/>
    </source>
</evidence>
<comment type="caution">
    <text evidence="2">The sequence shown here is derived from an EMBL/GenBank/DDBJ whole genome shotgun (WGS) entry which is preliminary data.</text>
</comment>
<dbReference type="Pfam" id="PF00646">
    <property type="entry name" value="F-box"/>
    <property type="match status" value="1"/>
</dbReference>
<dbReference type="GO" id="GO:0019005">
    <property type="term" value="C:SCF ubiquitin ligase complex"/>
    <property type="evidence" value="ECO:0007669"/>
    <property type="project" value="TreeGrafter"/>
</dbReference>
<dbReference type="EMBL" id="JBDFQZ010000009">
    <property type="protein sequence ID" value="KAK9690474.1"/>
    <property type="molecule type" value="Genomic_DNA"/>
</dbReference>
<keyword evidence="3" id="KW-1185">Reference proteome</keyword>
<dbReference type="InterPro" id="IPR032675">
    <property type="entry name" value="LRR_dom_sf"/>
</dbReference>
<dbReference type="GO" id="GO:0031146">
    <property type="term" value="P:SCF-dependent proteasomal ubiquitin-dependent protein catabolic process"/>
    <property type="evidence" value="ECO:0007669"/>
    <property type="project" value="TreeGrafter"/>
</dbReference>
<dbReference type="InterPro" id="IPR006553">
    <property type="entry name" value="Leu-rich_rpt_Cys-con_subtyp"/>
</dbReference>
<dbReference type="PANTHER" id="PTHR13318">
    <property type="entry name" value="PARTNER OF PAIRED, ISOFORM B-RELATED"/>
    <property type="match status" value="1"/>
</dbReference>
<evidence type="ECO:0000313" key="2">
    <source>
        <dbReference type="EMBL" id="KAK9690474.1"/>
    </source>
</evidence>
<proteinExistence type="predicted"/>
<dbReference type="Gene3D" id="3.80.10.10">
    <property type="entry name" value="Ribonuclease Inhibitor"/>
    <property type="match status" value="3"/>
</dbReference>
<dbReference type="Proteomes" id="UP001443914">
    <property type="component" value="Unassembled WGS sequence"/>
</dbReference>
<sequence>MRFPTKRNMGRTYEDLPDDCWEPILSRLRHHHLESLSLVSKAFLSLTDRLRVSLKVVNSSKEVISKQLQRFPNLKRIDLSSSRGTLHVALREIGQSQVNLEEINVSRKENPPVSLLNELGLRMTGLKVFKCSYSYLTDDDLISMADNFASLEELDISQQYFHAITDKGIIALSKKLKWLQKIDLSSNGQISDHSLIALSTNCKLLKKVVLRHCPGVSQAGIDFLMRNSQRYSSLVLESNHKTPLVFTTSFNYVKQLNSIQFSNMKISNNILDEIAKAKLPLKKFHLSFCTDFTMDGLTSLLKAYQSLETLALDGTNFLTDENLKSLSQYLSKLTSINLNFCFKLTISSFVVIALACPIIKHIEIVLSSSSDMQKVLECSLATPTNTLIRSVCITCTSTTLEKVLPICPNLEALNVTTLVQSHELDIAYIVRYCSGLRHLAVNHSEKIIFRRKSDREFTCKLESLSARKSRIDDKLLKKVGARCPNLLNLDLQGCKSVTETRVRDLAENCKRIRYMNLNCSIKVDKPLVAWLVALRPSLRNIVIPYSLDKDQTNSFVIQGCVVHPGIWEEWCLNSFDT</sequence>
<evidence type="ECO:0000313" key="3">
    <source>
        <dbReference type="Proteomes" id="UP001443914"/>
    </source>
</evidence>
<dbReference type="InterPro" id="IPR001810">
    <property type="entry name" value="F-box_dom"/>
</dbReference>
<gene>
    <name evidence="2" type="ORF">RND81_09G130000</name>
</gene>